<dbReference type="EMBL" id="JAACLJ010000001">
    <property type="protein sequence ID" value="KAF4594904.1"/>
    <property type="molecule type" value="Genomic_DNA"/>
</dbReference>
<dbReference type="Proteomes" id="UP000562929">
    <property type="component" value="Unassembled WGS sequence"/>
</dbReference>
<dbReference type="OrthoDB" id="5428081at2759"/>
<evidence type="ECO:0000313" key="2">
    <source>
        <dbReference type="EMBL" id="KAF4594904.1"/>
    </source>
</evidence>
<proteinExistence type="predicted"/>
<feature type="coiled-coil region" evidence="1">
    <location>
        <begin position="63"/>
        <end position="97"/>
    </location>
</feature>
<evidence type="ECO:0000313" key="3">
    <source>
        <dbReference type="Proteomes" id="UP000562929"/>
    </source>
</evidence>
<comment type="caution">
    <text evidence="2">The sequence shown here is derived from an EMBL/GenBank/DDBJ whole genome shotgun (WGS) entry which is preliminary data.</text>
</comment>
<dbReference type="AlphaFoldDB" id="A0A8H4QCB7"/>
<gene>
    <name evidence="2" type="ORF">GQ602_000517</name>
</gene>
<evidence type="ECO:0000256" key="1">
    <source>
        <dbReference type="SAM" id="Coils"/>
    </source>
</evidence>
<keyword evidence="3" id="KW-1185">Reference proteome</keyword>
<sequence length="130" mass="15109">MSRPIGQQLKVRAGVATCIFGVAVTLGTLFGASLKTEQQKLDAYNKFQETSPVEKISVLEDHKALLLTEKAALEKKLSDFQQRLRDREAEKRRSEAAWQLRRDQWMRYDQEQRRKVAERNRSDRDESDKG</sequence>
<accession>A0A8H4QCB7</accession>
<name>A0A8H4QCB7_9HYPO</name>
<keyword evidence="1" id="KW-0175">Coiled coil</keyword>
<reference evidence="2 3" key="1">
    <citation type="journal article" date="2020" name="G3 (Bethesda)">
        <title>Genetic Underpinnings of Host Manipulation by Ophiocordyceps as Revealed by Comparative Transcriptomics.</title>
        <authorList>
            <person name="Will I."/>
            <person name="Das B."/>
            <person name="Trinh T."/>
            <person name="Brachmann A."/>
            <person name="Ohm R.A."/>
            <person name="de Bekker C."/>
        </authorList>
    </citation>
    <scope>NUCLEOTIDE SEQUENCE [LARGE SCALE GENOMIC DNA]</scope>
    <source>
        <strain evidence="2 3">EC05</strain>
    </source>
</reference>
<protein>
    <submittedName>
        <fullName evidence="2">Uncharacterized protein</fullName>
    </submittedName>
</protein>
<organism evidence="2 3">
    <name type="scientific">Ophiocordyceps camponoti-floridani</name>
    <dbReference type="NCBI Taxonomy" id="2030778"/>
    <lineage>
        <taxon>Eukaryota</taxon>
        <taxon>Fungi</taxon>
        <taxon>Dikarya</taxon>
        <taxon>Ascomycota</taxon>
        <taxon>Pezizomycotina</taxon>
        <taxon>Sordariomycetes</taxon>
        <taxon>Hypocreomycetidae</taxon>
        <taxon>Hypocreales</taxon>
        <taxon>Ophiocordycipitaceae</taxon>
        <taxon>Ophiocordyceps</taxon>
    </lineage>
</organism>